<dbReference type="Proteomes" id="UP001150538">
    <property type="component" value="Unassembled WGS sequence"/>
</dbReference>
<dbReference type="EMBL" id="JANBPU010000060">
    <property type="protein sequence ID" value="KAJ1917850.1"/>
    <property type="molecule type" value="Genomic_DNA"/>
</dbReference>
<keyword evidence="1" id="KW-0472">Membrane</keyword>
<accession>A0A9W8DU25</accession>
<gene>
    <name evidence="2" type="ORF">H4219_002960</name>
</gene>
<keyword evidence="3" id="KW-1185">Reference proteome</keyword>
<comment type="caution">
    <text evidence="2">The sequence shown here is derived from an EMBL/GenBank/DDBJ whole genome shotgun (WGS) entry which is preliminary data.</text>
</comment>
<evidence type="ECO:0000313" key="3">
    <source>
        <dbReference type="Proteomes" id="UP001150538"/>
    </source>
</evidence>
<reference evidence="2" key="1">
    <citation type="submission" date="2022-07" db="EMBL/GenBank/DDBJ databases">
        <title>Phylogenomic reconstructions and comparative analyses of Kickxellomycotina fungi.</title>
        <authorList>
            <person name="Reynolds N.K."/>
            <person name="Stajich J.E."/>
            <person name="Barry K."/>
            <person name="Grigoriev I.V."/>
            <person name="Crous P."/>
            <person name="Smith M.E."/>
        </authorList>
    </citation>
    <scope>NUCLEOTIDE SEQUENCE</scope>
    <source>
        <strain evidence="2">NBRC 100468</strain>
    </source>
</reference>
<feature type="transmembrane region" description="Helical" evidence="1">
    <location>
        <begin position="30"/>
        <end position="48"/>
    </location>
</feature>
<name>A0A9W8DU25_9FUNG</name>
<protein>
    <submittedName>
        <fullName evidence="2">Uncharacterized protein</fullName>
    </submittedName>
</protein>
<sequence length="65" mass="7503">MLASSTYTSLITMNPTGFRSFLRKAPVETWPFFFIVGGMCSYGAIIGLKKFQDPNYRRHPSHWDK</sequence>
<evidence type="ECO:0000256" key="1">
    <source>
        <dbReference type="SAM" id="Phobius"/>
    </source>
</evidence>
<organism evidence="2 3">
    <name type="scientific">Mycoemilia scoparia</name>
    <dbReference type="NCBI Taxonomy" id="417184"/>
    <lineage>
        <taxon>Eukaryota</taxon>
        <taxon>Fungi</taxon>
        <taxon>Fungi incertae sedis</taxon>
        <taxon>Zoopagomycota</taxon>
        <taxon>Kickxellomycotina</taxon>
        <taxon>Kickxellomycetes</taxon>
        <taxon>Kickxellales</taxon>
        <taxon>Kickxellaceae</taxon>
        <taxon>Mycoemilia</taxon>
    </lineage>
</organism>
<evidence type="ECO:0000313" key="2">
    <source>
        <dbReference type="EMBL" id="KAJ1917850.1"/>
    </source>
</evidence>
<keyword evidence="1" id="KW-1133">Transmembrane helix</keyword>
<keyword evidence="1" id="KW-0812">Transmembrane</keyword>
<proteinExistence type="predicted"/>
<dbReference type="AlphaFoldDB" id="A0A9W8DU25"/>